<keyword evidence="2" id="KW-1133">Transmembrane helix</keyword>
<comment type="caution">
    <text evidence="3">The sequence shown here is derived from an EMBL/GenBank/DDBJ whole genome shotgun (WGS) entry which is preliminary data.</text>
</comment>
<evidence type="ECO:0000313" key="4">
    <source>
        <dbReference type="Proteomes" id="UP001480595"/>
    </source>
</evidence>
<dbReference type="GeneID" id="92092792"/>
<evidence type="ECO:0000256" key="2">
    <source>
        <dbReference type="SAM" id="Phobius"/>
    </source>
</evidence>
<accession>A0ABR1UVU1</accession>
<keyword evidence="2" id="KW-0812">Transmembrane</keyword>
<protein>
    <submittedName>
        <fullName evidence="3">Uncharacterized protein</fullName>
    </submittedName>
</protein>
<feature type="region of interest" description="Disordered" evidence="1">
    <location>
        <begin position="238"/>
        <end position="274"/>
    </location>
</feature>
<feature type="compositionally biased region" description="Pro residues" evidence="1">
    <location>
        <begin position="243"/>
        <end position="254"/>
    </location>
</feature>
<feature type="region of interest" description="Disordered" evidence="1">
    <location>
        <begin position="22"/>
        <end position="45"/>
    </location>
</feature>
<keyword evidence="4" id="KW-1185">Reference proteome</keyword>
<sequence length="349" mass="36141">MHAPARVQDRDAITPVLLGRVLSPESRTGRDQPSASSRNSQPGAQDRDSIPILLLALIVLLCCRKTILAANSRILPPELLAPANTAPAVRLHLTNLGSVRSGRVMGSGHRPRVAHVVRQIVVVSVIFSLALALRCFAGQGATLLLLGSGTGGNRSRGGRWHILAIIFVGLFLVLGGLHASCNLLLSGGAWESRTGGWDVLPVVVGIFLALEGSSTSSGPHFSLAVTIVLTANEAKRPLLSPGAPAPPPGYPPGYSPHEGQGCPTHSGQTVLGGQPAPVAKTALASEHSPGSEPPFSATPAGVRLLVREHGPGSCSPRPVDAAESRQRRTGDTAQVQSPGRSGFRLGALL</sequence>
<evidence type="ECO:0000256" key="1">
    <source>
        <dbReference type="SAM" id="MobiDB-lite"/>
    </source>
</evidence>
<feature type="transmembrane region" description="Helical" evidence="2">
    <location>
        <begin position="120"/>
        <end position="140"/>
    </location>
</feature>
<dbReference type="Proteomes" id="UP001480595">
    <property type="component" value="Unassembled WGS sequence"/>
</dbReference>
<feature type="compositionally biased region" description="Polar residues" evidence="1">
    <location>
        <begin position="31"/>
        <end position="43"/>
    </location>
</feature>
<feature type="transmembrane region" description="Helical" evidence="2">
    <location>
        <begin position="160"/>
        <end position="185"/>
    </location>
</feature>
<evidence type="ECO:0000313" key="3">
    <source>
        <dbReference type="EMBL" id="KAK8061954.1"/>
    </source>
</evidence>
<keyword evidence="2" id="KW-0472">Membrane</keyword>
<gene>
    <name evidence="3" type="ORF">PG994_008320</name>
</gene>
<proteinExistence type="predicted"/>
<organism evidence="3 4">
    <name type="scientific">Apiospora phragmitis</name>
    <dbReference type="NCBI Taxonomy" id="2905665"/>
    <lineage>
        <taxon>Eukaryota</taxon>
        <taxon>Fungi</taxon>
        <taxon>Dikarya</taxon>
        <taxon>Ascomycota</taxon>
        <taxon>Pezizomycotina</taxon>
        <taxon>Sordariomycetes</taxon>
        <taxon>Xylariomycetidae</taxon>
        <taxon>Amphisphaeriales</taxon>
        <taxon>Apiosporaceae</taxon>
        <taxon>Apiospora</taxon>
    </lineage>
</organism>
<dbReference type="EMBL" id="JAQQWL010000008">
    <property type="protein sequence ID" value="KAK8061954.1"/>
    <property type="molecule type" value="Genomic_DNA"/>
</dbReference>
<feature type="compositionally biased region" description="Basic and acidic residues" evidence="1">
    <location>
        <begin position="320"/>
        <end position="330"/>
    </location>
</feature>
<feature type="region of interest" description="Disordered" evidence="1">
    <location>
        <begin position="307"/>
        <end position="349"/>
    </location>
</feature>
<name>A0ABR1UVU1_9PEZI</name>
<dbReference type="RefSeq" id="XP_066715216.1">
    <property type="nucleotide sequence ID" value="XM_066859729.1"/>
</dbReference>
<reference evidence="3 4" key="1">
    <citation type="submission" date="2023-01" db="EMBL/GenBank/DDBJ databases">
        <title>Analysis of 21 Apiospora genomes using comparative genomics revels a genus with tremendous synthesis potential of carbohydrate active enzymes and secondary metabolites.</title>
        <authorList>
            <person name="Sorensen T."/>
        </authorList>
    </citation>
    <scope>NUCLEOTIDE SEQUENCE [LARGE SCALE GENOMIC DNA]</scope>
    <source>
        <strain evidence="3 4">CBS 135458</strain>
    </source>
</reference>